<keyword evidence="2" id="KW-1185">Reference proteome</keyword>
<organism evidence="1 2">
    <name type="scientific">Steccherinum ochraceum</name>
    <dbReference type="NCBI Taxonomy" id="92696"/>
    <lineage>
        <taxon>Eukaryota</taxon>
        <taxon>Fungi</taxon>
        <taxon>Dikarya</taxon>
        <taxon>Basidiomycota</taxon>
        <taxon>Agaricomycotina</taxon>
        <taxon>Agaricomycetes</taxon>
        <taxon>Polyporales</taxon>
        <taxon>Steccherinaceae</taxon>
        <taxon>Steccherinum</taxon>
    </lineage>
</organism>
<comment type="caution">
    <text evidence="1">The sequence shown here is derived from an EMBL/GenBank/DDBJ whole genome shotgun (WGS) entry which is preliminary data.</text>
</comment>
<name>A0A4R0S0V7_9APHY</name>
<sequence length="438" mass="47928">MVNPDSASLVHHPSIADIVLKQLGSMTQGMYGSIVAHDLKRDQNWAARFLTPDPIWTAQNSPRLTAPTMSFPTSVTKAVENVERLAQASPKLTVTAQLKVFSDLAAALSSPSAQQSILDEIDDLALAAIECNRSFNRLLLKFTKIITGGASGSLRVDMEGLVGKWTATYRKYSSALTNSSGVAENAERTAIPGFQNDCTELLLDPSLPLEERKHLIRDWMDITQDEERNARVTGSSFLDLRAEVEQSSAEWKRIAQKYKLSDEVSVTEASHHDISLGVMEHSFLQMTLAISKLSSALDVCPASGGIIESLGLLSPRFYCLSSADILGGDSRMSQLKESIGVLTIQDQRMNGNTRSYAPTSPSTSTEEFNTVASRLSAFEAIWSAIAADLVSIRENLERASNTPGSTRLFEVRLKLLSNAYKRFGDGCKRYRDAISSQL</sequence>
<accession>A0A4R0S0V7</accession>
<evidence type="ECO:0000313" key="1">
    <source>
        <dbReference type="EMBL" id="TCD69564.1"/>
    </source>
</evidence>
<proteinExistence type="predicted"/>
<evidence type="ECO:0000313" key="2">
    <source>
        <dbReference type="Proteomes" id="UP000292702"/>
    </source>
</evidence>
<reference evidence="1 2" key="1">
    <citation type="submission" date="2018-11" db="EMBL/GenBank/DDBJ databases">
        <title>Genome assembly of Steccherinum ochraceum LE-BIN_3174, the white-rot fungus of the Steccherinaceae family (The Residual Polyporoid clade, Polyporales, Basidiomycota).</title>
        <authorList>
            <person name="Fedorova T.V."/>
            <person name="Glazunova O.A."/>
            <person name="Landesman E.O."/>
            <person name="Moiseenko K.V."/>
            <person name="Psurtseva N.V."/>
            <person name="Savinova O.S."/>
            <person name="Shakhova N.V."/>
            <person name="Tyazhelova T.V."/>
            <person name="Vasina D.V."/>
        </authorList>
    </citation>
    <scope>NUCLEOTIDE SEQUENCE [LARGE SCALE GENOMIC DNA]</scope>
    <source>
        <strain evidence="1 2">LE-BIN_3174</strain>
    </source>
</reference>
<dbReference type="Proteomes" id="UP000292702">
    <property type="component" value="Unassembled WGS sequence"/>
</dbReference>
<dbReference type="AlphaFoldDB" id="A0A4R0S0V7"/>
<gene>
    <name evidence="1" type="ORF">EIP91_007188</name>
</gene>
<protein>
    <submittedName>
        <fullName evidence="1">Uncharacterized protein</fullName>
    </submittedName>
</protein>
<dbReference type="EMBL" id="RWJN01000039">
    <property type="protein sequence ID" value="TCD69564.1"/>
    <property type="molecule type" value="Genomic_DNA"/>
</dbReference>